<dbReference type="OrthoDB" id="2691442at2"/>
<feature type="transmembrane region" description="Helical" evidence="1">
    <location>
        <begin position="98"/>
        <end position="120"/>
    </location>
</feature>
<reference evidence="3" key="1">
    <citation type="submission" date="2015-07" db="EMBL/GenBank/DDBJ databases">
        <title>Fjat-10036 dsm4.</title>
        <authorList>
            <person name="Liu B."/>
            <person name="Wang J."/>
            <person name="Zhu Y."/>
            <person name="Liu G."/>
            <person name="Chen Q."/>
            <person name="Chen Z."/>
            <person name="Lan J."/>
            <person name="Che J."/>
            <person name="Ge C."/>
            <person name="Shi H."/>
            <person name="Pan Z."/>
            <person name="Liu X."/>
        </authorList>
    </citation>
    <scope>NUCLEOTIDE SEQUENCE [LARGE SCALE GENOMIC DNA]</scope>
    <source>
        <strain evidence="3">DSM 4</strain>
    </source>
</reference>
<protein>
    <recommendedName>
        <fullName evidence="4">Membrane protein YqhR</fullName>
    </recommendedName>
</protein>
<dbReference type="RefSeq" id="WP_053434432.1">
    <property type="nucleotide sequence ID" value="NZ_LGUF01000007.1"/>
</dbReference>
<feature type="transmembrane region" description="Helical" evidence="1">
    <location>
        <begin position="66"/>
        <end position="91"/>
    </location>
</feature>
<evidence type="ECO:0000256" key="1">
    <source>
        <dbReference type="SAM" id="Phobius"/>
    </source>
</evidence>
<dbReference type="Pfam" id="PF11085">
    <property type="entry name" value="YqhR"/>
    <property type="match status" value="1"/>
</dbReference>
<accession>A0A0M0GB66</accession>
<proteinExistence type="predicted"/>
<dbReference type="InterPro" id="IPR024563">
    <property type="entry name" value="YqhR"/>
</dbReference>
<gene>
    <name evidence="2" type="ORF">AF332_09865</name>
</gene>
<evidence type="ECO:0008006" key="4">
    <source>
        <dbReference type="Google" id="ProtNLM"/>
    </source>
</evidence>
<name>A0A0M0GB66_SPOGL</name>
<dbReference type="STRING" id="1459.AF332_09865"/>
<organism evidence="2 3">
    <name type="scientific">Sporosarcina globispora</name>
    <name type="common">Bacillus globisporus</name>
    <dbReference type="NCBI Taxonomy" id="1459"/>
    <lineage>
        <taxon>Bacteria</taxon>
        <taxon>Bacillati</taxon>
        <taxon>Bacillota</taxon>
        <taxon>Bacilli</taxon>
        <taxon>Bacillales</taxon>
        <taxon>Caryophanaceae</taxon>
        <taxon>Sporosarcina</taxon>
    </lineage>
</organism>
<dbReference type="PATRIC" id="fig|1459.3.peg.2096"/>
<keyword evidence="3" id="KW-1185">Reference proteome</keyword>
<keyword evidence="1" id="KW-0812">Transmembrane</keyword>
<keyword evidence="1" id="KW-0472">Membrane</keyword>
<comment type="caution">
    <text evidence="2">The sequence shown here is derived from an EMBL/GenBank/DDBJ whole genome shotgun (WGS) entry which is preliminary data.</text>
</comment>
<dbReference type="Proteomes" id="UP000037109">
    <property type="component" value="Unassembled WGS sequence"/>
</dbReference>
<feature type="transmembrane region" description="Helical" evidence="1">
    <location>
        <begin position="132"/>
        <end position="152"/>
    </location>
</feature>
<dbReference type="EMBL" id="LGUF01000007">
    <property type="protein sequence ID" value="KON87084.1"/>
    <property type="molecule type" value="Genomic_DNA"/>
</dbReference>
<feature type="transmembrane region" description="Helical" evidence="1">
    <location>
        <begin position="21"/>
        <end position="46"/>
    </location>
</feature>
<evidence type="ECO:0000313" key="2">
    <source>
        <dbReference type="EMBL" id="KON87084.1"/>
    </source>
</evidence>
<sequence length="176" mass="19910">MAEERERLEQNQREKPMSFMAMVVITGLIGGILWSGLAYLAYVFNFTEIRPNVILEPWTIGAWKEGWLGTMISILLIGGISIVAALIYYAALRKFQSIFVGAGYGVALFLLVFFILNPIFPGINPFWELERNTIITSICFYILFGVFVGYSISYEAQEIRCKTADEKKARTDPDLS</sequence>
<dbReference type="AlphaFoldDB" id="A0A0M0GB66"/>
<keyword evidence="1" id="KW-1133">Transmembrane helix</keyword>
<evidence type="ECO:0000313" key="3">
    <source>
        <dbReference type="Proteomes" id="UP000037109"/>
    </source>
</evidence>